<name>A0A8C9WNK5_SCLFO</name>
<protein>
    <recommendedName>
        <fullName evidence="5">RING-type domain-containing protein</fullName>
    </recommendedName>
</protein>
<dbReference type="SUPFAM" id="SSF57850">
    <property type="entry name" value="RING/U-box"/>
    <property type="match status" value="1"/>
</dbReference>
<reference evidence="6" key="2">
    <citation type="submission" date="2025-08" db="UniProtKB">
        <authorList>
            <consortium name="Ensembl"/>
        </authorList>
    </citation>
    <scope>IDENTIFICATION</scope>
</reference>
<dbReference type="PROSITE" id="PS50089">
    <property type="entry name" value="ZF_RING_2"/>
    <property type="match status" value="1"/>
</dbReference>
<proteinExistence type="predicted"/>
<dbReference type="PANTHER" id="PTHR25465">
    <property type="entry name" value="B-BOX DOMAIN CONTAINING"/>
    <property type="match status" value="1"/>
</dbReference>
<keyword evidence="2 4" id="KW-0863">Zinc-finger</keyword>
<dbReference type="InterPro" id="IPR013083">
    <property type="entry name" value="Znf_RING/FYVE/PHD"/>
</dbReference>
<dbReference type="InterPro" id="IPR017907">
    <property type="entry name" value="Znf_RING_CS"/>
</dbReference>
<dbReference type="Pfam" id="PF15227">
    <property type="entry name" value="zf-C3HC4_4"/>
    <property type="match status" value="1"/>
</dbReference>
<dbReference type="OrthoDB" id="6105938at2759"/>
<accession>A0A8C9WNK5</accession>
<dbReference type="Gene3D" id="3.30.40.10">
    <property type="entry name" value="Zinc/RING finger domain, C3HC4 (zinc finger)"/>
    <property type="match status" value="1"/>
</dbReference>
<reference evidence="6 7" key="1">
    <citation type="submission" date="2019-04" db="EMBL/GenBank/DDBJ databases">
        <authorList>
            <consortium name="Wellcome Sanger Institute Data Sharing"/>
        </authorList>
    </citation>
    <scope>NUCLEOTIDE SEQUENCE [LARGE SCALE GENOMIC DNA]</scope>
</reference>
<evidence type="ECO:0000256" key="4">
    <source>
        <dbReference type="PROSITE-ProRule" id="PRU00175"/>
    </source>
</evidence>
<organism evidence="6 7">
    <name type="scientific">Scleropages formosus</name>
    <name type="common">Asian bonytongue</name>
    <name type="synonym">Osteoglossum formosum</name>
    <dbReference type="NCBI Taxonomy" id="113540"/>
    <lineage>
        <taxon>Eukaryota</taxon>
        <taxon>Metazoa</taxon>
        <taxon>Chordata</taxon>
        <taxon>Craniata</taxon>
        <taxon>Vertebrata</taxon>
        <taxon>Euteleostomi</taxon>
        <taxon>Actinopterygii</taxon>
        <taxon>Neopterygii</taxon>
        <taxon>Teleostei</taxon>
        <taxon>Osteoglossocephala</taxon>
        <taxon>Osteoglossomorpha</taxon>
        <taxon>Osteoglossiformes</taxon>
        <taxon>Osteoglossidae</taxon>
        <taxon>Scleropages</taxon>
    </lineage>
</organism>
<reference evidence="6" key="3">
    <citation type="submission" date="2025-09" db="UniProtKB">
        <authorList>
            <consortium name="Ensembl"/>
        </authorList>
    </citation>
    <scope>IDENTIFICATION</scope>
</reference>
<dbReference type="GeneTree" id="ENSGT01150000286899"/>
<dbReference type="PROSITE" id="PS00518">
    <property type="entry name" value="ZF_RING_1"/>
    <property type="match status" value="1"/>
</dbReference>
<dbReference type="InterPro" id="IPR001841">
    <property type="entry name" value="Znf_RING"/>
</dbReference>
<dbReference type="PANTHER" id="PTHR25465:SF5">
    <property type="entry name" value="E3 UBIQUITIN_ISG15 LIGASE TRIM25-RELATED"/>
    <property type="match status" value="1"/>
</dbReference>
<dbReference type="InterPro" id="IPR051051">
    <property type="entry name" value="E3_ubiq-ligase_TRIM/RNF"/>
</dbReference>
<sequence length="182" mass="19776">MTQDGNLNQDQSCCSMYGSTEGPGDYSNQKQLLYGLEHNRRAQAENTTMEQDQFSCPICQNPLKDPVTTPCGHSYCMDCIKDCWDRADSLGVYSCPQCRQTFTPRPVLGRNTMLAEVLEKVKKAEAQLNTEGRGCCGEAGLAGSYCPAGLGFESCLGCLVTDWRPVLSVSPPSSALCPELPS</sequence>
<dbReference type="SMART" id="SM00184">
    <property type="entry name" value="RING"/>
    <property type="match status" value="1"/>
</dbReference>
<dbReference type="GO" id="GO:0008270">
    <property type="term" value="F:zinc ion binding"/>
    <property type="evidence" value="ECO:0007669"/>
    <property type="project" value="UniProtKB-KW"/>
</dbReference>
<feature type="domain" description="RING-type" evidence="5">
    <location>
        <begin position="56"/>
        <end position="99"/>
    </location>
</feature>
<evidence type="ECO:0000259" key="5">
    <source>
        <dbReference type="PROSITE" id="PS50089"/>
    </source>
</evidence>
<evidence type="ECO:0000313" key="6">
    <source>
        <dbReference type="Ensembl" id="ENSSFOP00015079385.1"/>
    </source>
</evidence>
<dbReference type="Ensembl" id="ENSSFOT00015080553.1">
    <property type="protein sequence ID" value="ENSSFOP00015079385.1"/>
    <property type="gene ID" value="ENSSFOG00015027615.1"/>
</dbReference>
<evidence type="ECO:0000313" key="7">
    <source>
        <dbReference type="Proteomes" id="UP000694397"/>
    </source>
</evidence>
<keyword evidence="1" id="KW-0479">Metal-binding</keyword>
<evidence type="ECO:0000256" key="3">
    <source>
        <dbReference type="ARBA" id="ARBA00022833"/>
    </source>
</evidence>
<keyword evidence="3" id="KW-0862">Zinc</keyword>
<dbReference type="Proteomes" id="UP000694397">
    <property type="component" value="Chromosome 9"/>
</dbReference>
<dbReference type="AlphaFoldDB" id="A0A8C9WNK5"/>
<evidence type="ECO:0000256" key="1">
    <source>
        <dbReference type="ARBA" id="ARBA00022723"/>
    </source>
</evidence>
<evidence type="ECO:0000256" key="2">
    <source>
        <dbReference type="ARBA" id="ARBA00022771"/>
    </source>
</evidence>
<keyword evidence="7" id="KW-1185">Reference proteome</keyword>